<dbReference type="EMBL" id="UOFM01000030">
    <property type="protein sequence ID" value="VAW72677.1"/>
    <property type="molecule type" value="Genomic_DNA"/>
</dbReference>
<dbReference type="AlphaFoldDB" id="A0A3B0YAU7"/>
<reference evidence="1" key="1">
    <citation type="submission" date="2018-06" db="EMBL/GenBank/DDBJ databases">
        <authorList>
            <person name="Zhirakovskaya E."/>
        </authorList>
    </citation>
    <scope>NUCLEOTIDE SEQUENCE</scope>
</reference>
<feature type="non-terminal residue" evidence="1">
    <location>
        <position position="34"/>
    </location>
</feature>
<evidence type="ECO:0000313" key="1">
    <source>
        <dbReference type="EMBL" id="VAW72677.1"/>
    </source>
</evidence>
<proteinExistence type="predicted"/>
<protein>
    <submittedName>
        <fullName evidence="1">Uncharacterized protein</fullName>
    </submittedName>
</protein>
<sequence>MQQIRVRAETPDDFSAIDVVNLSAFQGEAEAQLV</sequence>
<gene>
    <name evidence="1" type="ORF">MNBD_GAMMA14-197</name>
</gene>
<organism evidence="1">
    <name type="scientific">hydrothermal vent metagenome</name>
    <dbReference type="NCBI Taxonomy" id="652676"/>
    <lineage>
        <taxon>unclassified sequences</taxon>
        <taxon>metagenomes</taxon>
        <taxon>ecological metagenomes</taxon>
    </lineage>
</organism>
<name>A0A3B0YAU7_9ZZZZ</name>
<accession>A0A3B0YAU7</accession>